<dbReference type="PANTHER" id="PTHR48100">
    <property type="entry name" value="BROAD-SPECIFICITY PHOSPHATASE YOR283W-RELATED"/>
    <property type="match status" value="1"/>
</dbReference>
<gene>
    <name evidence="2" type="ORF">E5225_07100</name>
</gene>
<dbReference type="CDD" id="cd07067">
    <property type="entry name" value="HP_PGM_like"/>
    <property type="match status" value="1"/>
</dbReference>
<dbReference type="KEGG" id="celz:E5225_07100"/>
<dbReference type="SMART" id="SM00855">
    <property type="entry name" value="PGAM"/>
    <property type="match status" value="1"/>
</dbReference>
<reference evidence="2 3" key="1">
    <citation type="submission" date="2019-04" db="EMBL/GenBank/DDBJ databases">
        <title>Isolation and identification of Cellulomonas shaoxiangyii sp. Nov. isolated from feces of the Tibetan antelopes (Pantholops hodgsonii) in the Qinghai-Tibet plateau of China.</title>
        <authorList>
            <person name="Tian Z."/>
        </authorList>
    </citation>
    <scope>NUCLEOTIDE SEQUENCE [LARGE SCALE GENOMIC DNA]</scope>
    <source>
        <strain evidence="2 3">Z28</strain>
    </source>
</reference>
<dbReference type="PANTHER" id="PTHR48100:SF1">
    <property type="entry name" value="HISTIDINE PHOSPHATASE FAMILY PROTEIN-RELATED"/>
    <property type="match status" value="1"/>
</dbReference>
<protein>
    <submittedName>
        <fullName evidence="2">Histidine phosphatase family protein</fullName>
    </submittedName>
</protein>
<name>A0A4V1CML4_9CELL</name>
<dbReference type="RefSeq" id="WP_135973078.1">
    <property type="nucleotide sequence ID" value="NZ_CP039291.1"/>
</dbReference>
<dbReference type="InterPro" id="IPR029033">
    <property type="entry name" value="His_PPase_superfam"/>
</dbReference>
<evidence type="ECO:0000313" key="2">
    <source>
        <dbReference type="EMBL" id="QCB93355.1"/>
    </source>
</evidence>
<dbReference type="SUPFAM" id="SSF53254">
    <property type="entry name" value="Phosphoglycerate mutase-like"/>
    <property type="match status" value="1"/>
</dbReference>
<sequence length="262" mass="27358">MTAPGDGAQALDHDTATDPAGTGTPAGQARARQPRPSGAAVRFDADEPVTVVLVRHGQTTMTVSRGYSGSSEPGPPLDEHGRAQAEAAAALVHRVGRDLWGDIAYPTELVASPMVRTQQTGGIIAERLSLAVRTDAAFQEANFGDWQGLTAEEIEERWPGQLEPWHTSGRLRPPGGGESIEDVGVRLRAGLESLRTGGPRTVVVVSHAVAIRAALGVTMGADPGTWSQLRVAPASVSIIRLYADKRDEIAVAGAPSEGWGGA</sequence>
<dbReference type="InterPro" id="IPR013078">
    <property type="entry name" value="His_Pase_superF_clade-1"/>
</dbReference>
<feature type="region of interest" description="Disordered" evidence="1">
    <location>
        <begin position="1"/>
        <end position="44"/>
    </location>
</feature>
<dbReference type="Pfam" id="PF00300">
    <property type="entry name" value="His_Phos_1"/>
    <property type="match status" value="1"/>
</dbReference>
<accession>A0A4V1CML4</accession>
<proteinExistence type="predicted"/>
<dbReference type="Proteomes" id="UP000296469">
    <property type="component" value="Chromosome"/>
</dbReference>
<evidence type="ECO:0000313" key="3">
    <source>
        <dbReference type="Proteomes" id="UP000296469"/>
    </source>
</evidence>
<dbReference type="EMBL" id="CP039291">
    <property type="protein sequence ID" value="QCB93355.1"/>
    <property type="molecule type" value="Genomic_DNA"/>
</dbReference>
<dbReference type="OrthoDB" id="5296884at2"/>
<feature type="compositionally biased region" description="Low complexity" evidence="1">
    <location>
        <begin position="17"/>
        <end position="27"/>
    </location>
</feature>
<evidence type="ECO:0000256" key="1">
    <source>
        <dbReference type="SAM" id="MobiDB-lite"/>
    </source>
</evidence>
<dbReference type="GO" id="GO:0016791">
    <property type="term" value="F:phosphatase activity"/>
    <property type="evidence" value="ECO:0007669"/>
    <property type="project" value="TreeGrafter"/>
</dbReference>
<dbReference type="Gene3D" id="3.40.50.1240">
    <property type="entry name" value="Phosphoglycerate mutase-like"/>
    <property type="match status" value="1"/>
</dbReference>
<dbReference type="GO" id="GO:0005737">
    <property type="term" value="C:cytoplasm"/>
    <property type="evidence" value="ECO:0007669"/>
    <property type="project" value="TreeGrafter"/>
</dbReference>
<organism evidence="2 3">
    <name type="scientific">Cellulomonas shaoxiangyii</name>
    <dbReference type="NCBI Taxonomy" id="2566013"/>
    <lineage>
        <taxon>Bacteria</taxon>
        <taxon>Bacillati</taxon>
        <taxon>Actinomycetota</taxon>
        <taxon>Actinomycetes</taxon>
        <taxon>Micrococcales</taxon>
        <taxon>Cellulomonadaceae</taxon>
        <taxon>Cellulomonas</taxon>
    </lineage>
</organism>
<dbReference type="InterPro" id="IPR050275">
    <property type="entry name" value="PGM_Phosphatase"/>
</dbReference>
<dbReference type="AlphaFoldDB" id="A0A4V1CML4"/>
<keyword evidence="3" id="KW-1185">Reference proteome</keyword>